<evidence type="ECO:0000256" key="3">
    <source>
        <dbReference type="ARBA" id="ARBA00012958"/>
    </source>
</evidence>
<evidence type="ECO:0000256" key="2">
    <source>
        <dbReference type="ARBA" id="ARBA00006495"/>
    </source>
</evidence>
<evidence type="ECO:0000256" key="12">
    <source>
        <dbReference type="ARBA" id="ARBA00029326"/>
    </source>
</evidence>
<keyword evidence="7 13" id="KW-0418">Kinase</keyword>
<keyword evidence="16" id="KW-1185">Reference proteome</keyword>
<evidence type="ECO:0000313" key="16">
    <source>
        <dbReference type="Proteomes" id="UP000186136"/>
    </source>
</evidence>
<evidence type="ECO:0000256" key="7">
    <source>
        <dbReference type="ARBA" id="ARBA00022777"/>
    </source>
</evidence>
<evidence type="ECO:0000256" key="4">
    <source>
        <dbReference type="ARBA" id="ARBA00022516"/>
    </source>
</evidence>
<sequence length="467" mass="50876">MVPKAFSATGKALLAGGYLVLDPKYEAFVIALSARMYALNNVSDSNAGNGICSITVDSPQFVNGSWTYSLDLARLRSAGLAYAVVEKAGKHNPFIQSAILVTAAYALENGALDEYSKGKEIHVTIFSDPEYHSKSDSVRKESTNGSKEFLFHNKEITQVNKTGLGSSAGLVTSLTASLLSALFSDFDIVDKSLNWKEKVHNLAQVSHCKAQGKIGSGFDVASATFGSIIYQRFSPQLIHNVLDAVSDTNAKLVDLVDNQDWDMKHELCSMPPGIRLLMGDVIGGSETPKLVSKVQNWLKEKPEYSRKVWTELNGSNMRLVEALRKMHKLSETDKARYAYLLKELTKKNGEDIANSSDLPELSQIGCAIKDVRKYLKVMTEETGAEIEPLEQTTLLDAATSIKGILGGVVPGAGGYDAICLLASSEAIPQIFQETSSNPSFSHVRWMHLTEQSDGLIEESYSDFTGLV</sequence>
<dbReference type="GO" id="GO:0010142">
    <property type="term" value="P:farnesyl diphosphate biosynthetic process, mevalonate pathway"/>
    <property type="evidence" value="ECO:0007669"/>
    <property type="project" value="TreeGrafter"/>
</dbReference>
<evidence type="ECO:0000313" key="15">
    <source>
        <dbReference type="EMBL" id="GAV30376.1"/>
    </source>
</evidence>
<dbReference type="AlphaFoldDB" id="A0A1Q2YLE3"/>
<proteinExistence type="inferred from homology"/>
<keyword evidence="9 13" id="KW-0752">Steroid biosynthesis</keyword>
<dbReference type="InterPro" id="IPR016005">
    <property type="entry name" value="Erg8"/>
</dbReference>
<evidence type="ECO:0000256" key="1">
    <source>
        <dbReference type="ARBA" id="ARBA00005017"/>
    </source>
</evidence>
<dbReference type="Proteomes" id="UP000186136">
    <property type="component" value="Unassembled WGS sequence"/>
</dbReference>
<evidence type="ECO:0000256" key="10">
    <source>
        <dbReference type="ARBA" id="ARBA00023098"/>
    </source>
</evidence>
<evidence type="ECO:0000256" key="5">
    <source>
        <dbReference type="ARBA" id="ARBA00022679"/>
    </source>
</evidence>
<dbReference type="SUPFAM" id="SSF54211">
    <property type="entry name" value="Ribosomal protein S5 domain 2-like"/>
    <property type="match status" value="1"/>
</dbReference>
<dbReference type="PANTHER" id="PTHR31814:SF2">
    <property type="entry name" value="PHOSPHOMEVALONATE KINASE"/>
    <property type="match status" value="1"/>
</dbReference>
<dbReference type="InterPro" id="IPR036554">
    <property type="entry name" value="GHMP_kinase_C_sf"/>
</dbReference>
<dbReference type="InterPro" id="IPR014721">
    <property type="entry name" value="Ribsml_uS5_D2-typ_fold_subgr"/>
</dbReference>
<dbReference type="Pfam" id="PF00288">
    <property type="entry name" value="GHMP_kinases_N"/>
    <property type="match status" value="1"/>
</dbReference>
<evidence type="ECO:0000256" key="8">
    <source>
        <dbReference type="ARBA" id="ARBA00022840"/>
    </source>
</evidence>
<evidence type="ECO:0000256" key="13">
    <source>
        <dbReference type="PIRNR" id="PIRNR017288"/>
    </source>
</evidence>
<evidence type="ECO:0000256" key="9">
    <source>
        <dbReference type="ARBA" id="ARBA00022955"/>
    </source>
</evidence>
<dbReference type="Gene3D" id="3.30.70.890">
    <property type="entry name" value="GHMP kinase, C-terminal domain"/>
    <property type="match status" value="1"/>
</dbReference>
<keyword evidence="10 13" id="KW-0443">Lipid metabolism</keyword>
<dbReference type="EC" id="2.7.4.2" evidence="3 13"/>
<comment type="catalytic activity">
    <reaction evidence="12">
        <text>(R)-5-phosphomevalonate + ATP = (R)-5-diphosphomevalonate + ADP</text>
        <dbReference type="Rhea" id="RHEA:16341"/>
        <dbReference type="ChEBI" id="CHEBI:30616"/>
        <dbReference type="ChEBI" id="CHEBI:57557"/>
        <dbReference type="ChEBI" id="CHEBI:58146"/>
        <dbReference type="ChEBI" id="CHEBI:456216"/>
        <dbReference type="EC" id="2.7.4.2"/>
    </reaction>
    <physiologicalReaction direction="left-to-right" evidence="12">
        <dbReference type="Rhea" id="RHEA:16342"/>
    </physiologicalReaction>
</comment>
<evidence type="ECO:0000256" key="11">
    <source>
        <dbReference type="ARBA" id="ARBA00023221"/>
    </source>
</evidence>
<name>A0A1Q2YLE3_9ASCO</name>
<organism evidence="15 16">
    <name type="scientific">Pichia membranifaciens</name>
    <dbReference type="NCBI Taxonomy" id="4926"/>
    <lineage>
        <taxon>Eukaryota</taxon>
        <taxon>Fungi</taxon>
        <taxon>Dikarya</taxon>
        <taxon>Ascomycota</taxon>
        <taxon>Saccharomycotina</taxon>
        <taxon>Pichiomycetes</taxon>
        <taxon>Pichiales</taxon>
        <taxon>Pichiaceae</taxon>
        <taxon>Pichia</taxon>
    </lineage>
</organism>
<dbReference type="EMBL" id="BDGI01000176">
    <property type="protein sequence ID" value="GAV30376.1"/>
    <property type="molecule type" value="Genomic_DNA"/>
</dbReference>
<dbReference type="GO" id="GO:0004631">
    <property type="term" value="F:phosphomevalonate kinase activity"/>
    <property type="evidence" value="ECO:0007669"/>
    <property type="project" value="UniProtKB-UniRule"/>
</dbReference>
<accession>A0A1Q2YLE3</accession>
<dbReference type="GO" id="GO:0005524">
    <property type="term" value="F:ATP binding"/>
    <property type="evidence" value="ECO:0007669"/>
    <property type="project" value="UniProtKB-UniRule"/>
</dbReference>
<dbReference type="NCBIfam" id="TIGR01219">
    <property type="entry name" value="Pmev_kin_ERG8"/>
    <property type="match status" value="1"/>
</dbReference>
<dbReference type="InterPro" id="IPR006204">
    <property type="entry name" value="GHMP_kinase_N_dom"/>
</dbReference>
<dbReference type="UniPathway" id="UPA00057">
    <property type="reaction ID" value="UER00099"/>
</dbReference>
<dbReference type="PIRSF" id="PIRSF017288">
    <property type="entry name" value="PMK_GHMP_euk"/>
    <property type="match status" value="1"/>
</dbReference>
<keyword evidence="11 13" id="KW-0753">Steroid metabolism</keyword>
<reference evidence="15 16" key="1">
    <citation type="submission" date="2016-08" db="EMBL/GenBank/DDBJ databases">
        <title>Whole genome shotgun sequence of Pichia membranifaciens KS47-1.</title>
        <authorList>
            <person name="Konishi M."/>
            <person name="Ishida M."/>
            <person name="Arakawa T."/>
            <person name="Kato Y."/>
            <person name="Horiuchi J."/>
        </authorList>
    </citation>
    <scope>NUCLEOTIDE SEQUENCE [LARGE SCALE GENOMIC DNA]</scope>
    <source>
        <strain evidence="15 16">KS47-1</strain>
    </source>
</reference>
<protein>
    <recommendedName>
        <fullName evidence="3 13">Phosphomevalonate kinase</fullName>
        <ecNumber evidence="3 13">2.7.4.2</ecNumber>
    </recommendedName>
</protein>
<evidence type="ECO:0000259" key="14">
    <source>
        <dbReference type="Pfam" id="PF00288"/>
    </source>
</evidence>
<comment type="caution">
    <text evidence="15">The sequence shown here is derived from an EMBL/GenBank/DDBJ whole genome shotgun (WGS) entry which is preliminary data.</text>
</comment>
<feature type="domain" description="GHMP kinase N-terminal" evidence="14">
    <location>
        <begin position="160"/>
        <end position="226"/>
    </location>
</feature>
<dbReference type="GO" id="GO:0019287">
    <property type="term" value="P:isopentenyl diphosphate biosynthetic process, mevalonate pathway"/>
    <property type="evidence" value="ECO:0007669"/>
    <property type="project" value="UniProtKB-UniRule"/>
</dbReference>
<keyword evidence="4 13" id="KW-0444">Lipid biosynthesis</keyword>
<dbReference type="GO" id="GO:0006696">
    <property type="term" value="P:ergosterol biosynthetic process"/>
    <property type="evidence" value="ECO:0007669"/>
    <property type="project" value="TreeGrafter"/>
</dbReference>
<comment type="pathway">
    <text evidence="1 13">Isoprenoid biosynthesis; isopentenyl diphosphate biosynthesis via mevalonate pathway; isopentenyl diphosphate from (R)-mevalonate: step 2/3.</text>
</comment>
<dbReference type="Gene3D" id="3.30.230.10">
    <property type="match status" value="1"/>
</dbReference>
<dbReference type="OrthoDB" id="10262935at2759"/>
<keyword evidence="6" id="KW-0547">Nucleotide-binding</keyword>
<dbReference type="InterPro" id="IPR035102">
    <property type="entry name" value="Phosphomevalonate_kinase"/>
</dbReference>
<keyword evidence="8" id="KW-0067">ATP-binding</keyword>
<dbReference type="GO" id="GO:0005777">
    <property type="term" value="C:peroxisome"/>
    <property type="evidence" value="ECO:0007669"/>
    <property type="project" value="TreeGrafter"/>
</dbReference>
<evidence type="ECO:0000256" key="6">
    <source>
        <dbReference type="ARBA" id="ARBA00022741"/>
    </source>
</evidence>
<dbReference type="InterPro" id="IPR020568">
    <property type="entry name" value="Ribosomal_Su5_D2-typ_SF"/>
</dbReference>
<dbReference type="PANTHER" id="PTHR31814">
    <property type="match status" value="1"/>
</dbReference>
<gene>
    <name evidence="15" type="ORF">PMKS-003887</name>
</gene>
<keyword evidence="5 13" id="KW-0808">Transferase</keyword>
<comment type="similarity">
    <text evidence="2 13">Belongs to the GHMP kinase family. Mevalonate kinase subfamily.</text>
</comment>